<protein>
    <submittedName>
        <fullName evidence="2">Uncharacterized protein</fullName>
    </submittedName>
</protein>
<organism evidence="2 3">
    <name type="scientific">Chrysochromulina tobinii</name>
    <dbReference type="NCBI Taxonomy" id="1460289"/>
    <lineage>
        <taxon>Eukaryota</taxon>
        <taxon>Haptista</taxon>
        <taxon>Haptophyta</taxon>
        <taxon>Prymnesiophyceae</taxon>
        <taxon>Prymnesiales</taxon>
        <taxon>Chrysochromulinaceae</taxon>
        <taxon>Chrysochromulina</taxon>
    </lineage>
</organism>
<keyword evidence="3" id="KW-1185">Reference proteome</keyword>
<dbReference type="InterPro" id="IPR011009">
    <property type="entry name" value="Kinase-like_dom_sf"/>
</dbReference>
<comment type="caution">
    <text evidence="2">The sequence shown here is derived from an EMBL/GenBank/DDBJ whole genome shotgun (WGS) entry which is preliminary data.</text>
</comment>
<feature type="non-terminal residue" evidence="2">
    <location>
        <position position="1"/>
    </location>
</feature>
<proteinExistence type="predicted"/>
<feature type="region of interest" description="Disordered" evidence="1">
    <location>
        <begin position="1"/>
        <end position="41"/>
    </location>
</feature>
<evidence type="ECO:0000313" key="2">
    <source>
        <dbReference type="EMBL" id="KOO34046.1"/>
    </source>
</evidence>
<dbReference type="AlphaFoldDB" id="A0A0M0K5B1"/>
<gene>
    <name evidence="2" type="ORF">Ctob_013322</name>
</gene>
<dbReference type="Gene3D" id="1.10.510.10">
    <property type="entry name" value="Transferase(Phosphotransferase) domain 1"/>
    <property type="match status" value="1"/>
</dbReference>
<reference evidence="3" key="1">
    <citation type="journal article" date="2015" name="PLoS Genet.">
        <title>Genome Sequence and Transcriptome Analyses of Chrysochromulina tobin: Metabolic Tools for Enhanced Algal Fitness in the Prominent Order Prymnesiales (Haptophyceae).</title>
        <authorList>
            <person name="Hovde B.T."/>
            <person name="Deodato C.R."/>
            <person name="Hunsperger H.M."/>
            <person name="Ryken S.A."/>
            <person name="Yost W."/>
            <person name="Jha R.K."/>
            <person name="Patterson J."/>
            <person name="Monnat R.J. Jr."/>
            <person name="Barlow S.B."/>
            <person name="Starkenburg S.R."/>
            <person name="Cattolico R.A."/>
        </authorList>
    </citation>
    <scope>NUCLEOTIDE SEQUENCE</scope>
    <source>
        <strain evidence="3">CCMP291</strain>
    </source>
</reference>
<dbReference type="SUPFAM" id="SSF56112">
    <property type="entry name" value="Protein kinase-like (PK-like)"/>
    <property type="match status" value="1"/>
</dbReference>
<accession>A0A0M0K5B1</accession>
<evidence type="ECO:0000256" key="1">
    <source>
        <dbReference type="SAM" id="MobiDB-lite"/>
    </source>
</evidence>
<dbReference type="Proteomes" id="UP000037460">
    <property type="component" value="Unassembled WGS sequence"/>
</dbReference>
<feature type="region of interest" description="Disordered" evidence="1">
    <location>
        <begin position="186"/>
        <end position="228"/>
    </location>
</feature>
<dbReference type="EMBL" id="JWZX01001342">
    <property type="protein sequence ID" value="KOO34046.1"/>
    <property type="molecule type" value="Genomic_DNA"/>
</dbReference>
<feature type="non-terminal residue" evidence="2">
    <location>
        <position position="255"/>
    </location>
</feature>
<dbReference type="OrthoDB" id="63267at2759"/>
<sequence>IGIGDEDGGAQDRASDGGASNSFASGGPRAPPTCEFTTRGPPTVSALAKDLISRLLKLEPMERYSARETLQHPWFASWKVGEDGAPEEVSTDQLSTVHEMMRGFIAARRLKRAGLVVLACGRFRLVALGWPSDGPCPNMAGCPSDAALQASDGGSDKSPGLRSIGAQTPSLNKWYQRSDVAAPSMLRAGRSPAASPKCEPRRDINCRMPDAEDEGRAPRQARASTRWDYGEWDQLALSSSSALTSSSGCSAMQQR</sequence>
<name>A0A0M0K5B1_9EUKA</name>
<evidence type="ECO:0000313" key="3">
    <source>
        <dbReference type="Proteomes" id="UP000037460"/>
    </source>
</evidence>